<accession>A0A4Y2K895</accession>
<dbReference type="AlphaFoldDB" id="A0A4Y2K895"/>
<dbReference type="OrthoDB" id="6537955at2759"/>
<name>A0A4Y2K895_ARAVE</name>
<dbReference type="PANTHER" id="PTHR46114:SF1">
    <property type="entry name" value="ZAD DOMAIN-CONTAINING PROTEIN"/>
    <property type="match status" value="1"/>
</dbReference>
<proteinExistence type="predicted"/>
<evidence type="ECO:0000313" key="1">
    <source>
        <dbReference type="EMBL" id="GBM98118.1"/>
    </source>
</evidence>
<dbReference type="Proteomes" id="UP000499080">
    <property type="component" value="Unassembled WGS sequence"/>
</dbReference>
<evidence type="ECO:0000313" key="2">
    <source>
        <dbReference type="Proteomes" id="UP000499080"/>
    </source>
</evidence>
<organism evidence="1 2">
    <name type="scientific">Araneus ventricosus</name>
    <name type="common">Orbweaver spider</name>
    <name type="synonym">Epeira ventricosa</name>
    <dbReference type="NCBI Taxonomy" id="182803"/>
    <lineage>
        <taxon>Eukaryota</taxon>
        <taxon>Metazoa</taxon>
        <taxon>Ecdysozoa</taxon>
        <taxon>Arthropoda</taxon>
        <taxon>Chelicerata</taxon>
        <taxon>Arachnida</taxon>
        <taxon>Araneae</taxon>
        <taxon>Araneomorphae</taxon>
        <taxon>Entelegynae</taxon>
        <taxon>Araneoidea</taxon>
        <taxon>Araneidae</taxon>
        <taxon>Araneus</taxon>
    </lineage>
</organism>
<reference evidence="1 2" key="1">
    <citation type="journal article" date="2019" name="Sci. Rep.">
        <title>Orb-weaving spider Araneus ventricosus genome elucidates the spidroin gene catalogue.</title>
        <authorList>
            <person name="Kono N."/>
            <person name="Nakamura H."/>
            <person name="Ohtoshi R."/>
            <person name="Moran D.A.P."/>
            <person name="Shinohara A."/>
            <person name="Yoshida Y."/>
            <person name="Fujiwara M."/>
            <person name="Mori M."/>
            <person name="Tomita M."/>
            <person name="Arakawa K."/>
        </authorList>
    </citation>
    <scope>NUCLEOTIDE SEQUENCE [LARGE SCALE GENOMIC DNA]</scope>
</reference>
<comment type="caution">
    <text evidence="1">The sequence shown here is derived from an EMBL/GenBank/DDBJ whole genome shotgun (WGS) entry which is preliminary data.</text>
</comment>
<gene>
    <name evidence="1" type="ORF">AVEN_229764_1</name>
</gene>
<keyword evidence="2" id="KW-1185">Reference proteome</keyword>
<sequence length="329" mass="37570">MAGETVLISAAAGGAGHIAHKSFTQLNGSATDVVRKLERVCQLSEGRKHAGDFSCFDKTSSPHKITSVKLNDLVRDLDLSKNKEEILASRLQQWNLLEENVRVVHTPHLLFESFFKKEESIVFYWDIDGLLKELHIAHEPNEWRLFTVTLKLSLKAVLLNNGNELPSIPVAHAVYMKEIYHNLKQLLEMINYSKYGWQICADLKVMSLLMGLLLGYTKYCCFLCLWDSREIALHYIRRDWPQRASFKPREISVKHPLLAGPLKIIIPALHIKLGLDKNLVKAMDKNGPAFKYLHEKFPRLSVAKIKEGVFVGTQIKHLFRDSKFDPSSK</sequence>
<dbReference type="PANTHER" id="PTHR46114">
    <property type="entry name" value="APPLE DOMAIN-CONTAINING PROTEIN"/>
    <property type="match status" value="1"/>
</dbReference>
<protein>
    <submittedName>
        <fullName evidence="1">Uncharacterized protein</fullName>
    </submittedName>
</protein>
<dbReference type="EMBL" id="BGPR01004295">
    <property type="protein sequence ID" value="GBM98118.1"/>
    <property type="molecule type" value="Genomic_DNA"/>
</dbReference>